<dbReference type="RefSeq" id="WP_142005411.1">
    <property type="nucleotide sequence ID" value="NZ_CAJTBP010000001.1"/>
</dbReference>
<reference evidence="5 6" key="1">
    <citation type="submission" date="2019-06" db="EMBL/GenBank/DDBJ databases">
        <title>Sequencing the genomes of 1000 actinobacteria strains.</title>
        <authorList>
            <person name="Klenk H.-P."/>
        </authorList>
    </citation>
    <scope>NUCLEOTIDE SEQUENCE [LARGE SCALE GENOMIC DNA]</scope>
    <source>
        <strain evidence="5 6">DSM 24617</strain>
    </source>
</reference>
<keyword evidence="6" id="KW-1185">Reference proteome</keyword>
<organism evidence="5 6">
    <name type="scientific">Barrientosiimonas humi</name>
    <dbReference type="NCBI Taxonomy" id="999931"/>
    <lineage>
        <taxon>Bacteria</taxon>
        <taxon>Bacillati</taxon>
        <taxon>Actinomycetota</taxon>
        <taxon>Actinomycetes</taxon>
        <taxon>Micrococcales</taxon>
        <taxon>Dermacoccaceae</taxon>
        <taxon>Barrientosiimonas</taxon>
    </lineage>
</organism>
<dbReference type="GO" id="GO:0009423">
    <property type="term" value="P:chorismate biosynthetic process"/>
    <property type="evidence" value="ECO:0007669"/>
    <property type="project" value="TreeGrafter"/>
</dbReference>
<evidence type="ECO:0000313" key="6">
    <source>
        <dbReference type="Proteomes" id="UP000318336"/>
    </source>
</evidence>
<comment type="pathway">
    <text evidence="1">Metabolic intermediate biosynthesis; chorismate biosynthesis; chorismate from D-erythrose 4-phosphate and phosphoenolpyruvate: step 4/7.</text>
</comment>
<dbReference type="EMBL" id="VFOK01000001">
    <property type="protein sequence ID" value="TQL33394.1"/>
    <property type="molecule type" value="Genomic_DNA"/>
</dbReference>
<dbReference type="SUPFAM" id="SSF53223">
    <property type="entry name" value="Aminoacid dehydrogenase-like, N-terminal domain"/>
    <property type="match status" value="1"/>
</dbReference>
<evidence type="ECO:0000256" key="1">
    <source>
        <dbReference type="ARBA" id="ARBA00004871"/>
    </source>
</evidence>
<protein>
    <submittedName>
        <fullName evidence="5">Shikimate dehydrogenase</fullName>
    </submittedName>
</protein>
<dbReference type="InterPro" id="IPR046346">
    <property type="entry name" value="Aminoacid_DH-like_N_sf"/>
</dbReference>
<dbReference type="GO" id="GO:0050661">
    <property type="term" value="F:NADP binding"/>
    <property type="evidence" value="ECO:0007669"/>
    <property type="project" value="TreeGrafter"/>
</dbReference>
<name>A0A542XC81_9MICO</name>
<feature type="domain" description="SDH C-terminal" evidence="4">
    <location>
        <begin position="243"/>
        <end position="271"/>
    </location>
</feature>
<evidence type="ECO:0000256" key="2">
    <source>
        <dbReference type="ARBA" id="ARBA00023141"/>
    </source>
</evidence>
<accession>A0A542XC81</accession>
<dbReference type="PANTHER" id="PTHR21089:SF1">
    <property type="entry name" value="BIFUNCTIONAL 3-DEHYDROQUINATE DEHYDRATASE_SHIKIMATE DEHYDROGENASE, CHLOROPLASTIC"/>
    <property type="match status" value="1"/>
</dbReference>
<dbReference type="CDD" id="cd01065">
    <property type="entry name" value="NAD_bind_Shikimate_DH"/>
    <property type="match status" value="1"/>
</dbReference>
<evidence type="ECO:0000259" key="4">
    <source>
        <dbReference type="Pfam" id="PF18317"/>
    </source>
</evidence>
<dbReference type="Gene3D" id="3.40.50.10860">
    <property type="entry name" value="Leucine Dehydrogenase, chain A, domain 1"/>
    <property type="match status" value="1"/>
</dbReference>
<dbReference type="SUPFAM" id="SSF51735">
    <property type="entry name" value="NAD(P)-binding Rossmann-fold domains"/>
    <property type="match status" value="1"/>
</dbReference>
<dbReference type="InterPro" id="IPR036291">
    <property type="entry name" value="NAD(P)-bd_dom_sf"/>
</dbReference>
<keyword evidence="2" id="KW-0028">Amino-acid biosynthesis</keyword>
<comment type="caution">
    <text evidence="5">The sequence shown here is derived from an EMBL/GenBank/DDBJ whole genome shotgun (WGS) entry which is preliminary data.</text>
</comment>
<dbReference type="Proteomes" id="UP000318336">
    <property type="component" value="Unassembled WGS sequence"/>
</dbReference>
<evidence type="ECO:0000313" key="5">
    <source>
        <dbReference type="EMBL" id="TQL33394.1"/>
    </source>
</evidence>
<dbReference type="InterPro" id="IPR013708">
    <property type="entry name" value="Shikimate_DH-bd_N"/>
</dbReference>
<sequence length="281" mass="29341">MATHRAAVLGSPVAHSLSPLLHRTGYAATGLHDWTYDAHEVRAGGLADFLVGLGPQWRGLSLTMPLKEESLLLATECTPLALQVGAGNTLVRRPDGGWLADNTDVAGVRGALCAAHEGGEHPARATIIGSGATARAVLAALDQIGITEVTFVVRDQVRESTLAQAHDHGMTVSTRRFSDPVADWADAQLMVSTTPPGAADTVAIALAQRPAPPGQVVLDCVYADWPTSLATISEQRGARVLSGVEMLVHQAAAQFRMMTGVEPPLEAMTEAGRAALEPAAS</sequence>
<dbReference type="AlphaFoldDB" id="A0A542XC81"/>
<dbReference type="NCBIfam" id="NF001311">
    <property type="entry name" value="PRK00258.1-3"/>
    <property type="match status" value="1"/>
</dbReference>
<dbReference type="OrthoDB" id="9776868at2"/>
<dbReference type="InterPro" id="IPR041121">
    <property type="entry name" value="SDH_C"/>
</dbReference>
<dbReference type="GO" id="GO:0005829">
    <property type="term" value="C:cytosol"/>
    <property type="evidence" value="ECO:0007669"/>
    <property type="project" value="TreeGrafter"/>
</dbReference>
<dbReference type="InterPro" id="IPR022893">
    <property type="entry name" value="Shikimate_DH_fam"/>
</dbReference>
<dbReference type="PANTHER" id="PTHR21089">
    <property type="entry name" value="SHIKIMATE DEHYDROGENASE"/>
    <property type="match status" value="1"/>
</dbReference>
<dbReference type="GO" id="GO:0004764">
    <property type="term" value="F:shikimate 3-dehydrogenase (NADP+) activity"/>
    <property type="evidence" value="ECO:0007669"/>
    <property type="project" value="InterPro"/>
</dbReference>
<feature type="domain" description="Shikimate dehydrogenase substrate binding N-terminal" evidence="3">
    <location>
        <begin position="8"/>
        <end position="90"/>
    </location>
</feature>
<dbReference type="GO" id="GO:0019632">
    <property type="term" value="P:shikimate metabolic process"/>
    <property type="evidence" value="ECO:0007669"/>
    <property type="project" value="TreeGrafter"/>
</dbReference>
<dbReference type="Pfam" id="PF08501">
    <property type="entry name" value="Shikimate_dh_N"/>
    <property type="match status" value="1"/>
</dbReference>
<dbReference type="Pfam" id="PF18317">
    <property type="entry name" value="SDH_C"/>
    <property type="match status" value="1"/>
</dbReference>
<proteinExistence type="predicted"/>
<gene>
    <name evidence="5" type="ORF">FB554_1537</name>
</gene>
<dbReference type="Gene3D" id="3.40.50.720">
    <property type="entry name" value="NAD(P)-binding Rossmann-like Domain"/>
    <property type="match status" value="1"/>
</dbReference>
<evidence type="ECO:0000259" key="3">
    <source>
        <dbReference type="Pfam" id="PF08501"/>
    </source>
</evidence>
<keyword evidence="2" id="KW-0057">Aromatic amino acid biosynthesis</keyword>
<dbReference type="GO" id="GO:0009073">
    <property type="term" value="P:aromatic amino acid family biosynthetic process"/>
    <property type="evidence" value="ECO:0007669"/>
    <property type="project" value="UniProtKB-KW"/>
</dbReference>